<dbReference type="SUPFAM" id="SSF57959">
    <property type="entry name" value="Leucine zipper domain"/>
    <property type="match status" value="1"/>
</dbReference>
<feature type="region of interest" description="Disordered" evidence="6">
    <location>
        <begin position="46"/>
        <end position="126"/>
    </location>
</feature>
<accession>A0AAV3P9L0</accession>
<dbReference type="Pfam" id="PF00170">
    <property type="entry name" value="bZIP_1"/>
    <property type="match status" value="1"/>
</dbReference>
<comment type="subcellular location">
    <subcellularLocation>
        <location evidence="1">Nucleus</location>
    </subcellularLocation>
</comment>
<dbReference type="GO" id="GO:0005634">
    <property type="term" value="C:nucleus"/>
    <property type="evidence" value="ECO:0007669"/>
    <property type="project" value="UniProtKB-SubCell"/>
</dbReference>
<dbReference type="EMBL" id="BAABME010017014">
    <property type="protein sequence ID" value="GAA0148402.1"/>
    <property type="molecule type" value="Genomic_DNA"/>
</dbReference>
<dbReference type="Proteomes" id="UP001454036">
    <property type="component" value="Unassembled WGS sequence"/>
</dbReference>
<evidence type="ECO:0000259" key="7">
    <source>
        <dbReference type="PROSITE" id="PS50217"/>
    </source>
</evidence>
<evidence type="ECO:0000256" key="4">
    <source>
        <dbReference type="ARBA" id="ARBA00023163"/>
    </source>
</evidence>
<keyword evidence="3 8" id="KW-0238">DNA-binding</keyword>
<sequence>MLSTLPVTLPNDGLFGNTLHDFDSLWIYQEPLFTFLTPNEPVNSVFQFDEPPEPVLSNSGSENSNPVLMNHISSPDDMTNQNPNSPTSGSDEPRRPGTQLTEDRKQRRKLSNRESARRSRVRKQQHLENLRNQVTGLLMRNRELTNRLRLVTHHYQLARSENQQLRSESNILRQRIWELQQVILVRELHHQLPATNLITSSWPGNNNVMITSTQGQQINDASIVT</sequence>
<dbReference type="GO" id="GO:0003700">
    <property type="term" value="F:DNA-binding transcription factor activity"/>
    <property type="evidence" value="ECO:0007669"/>
    <property type="project" value="InterPro"/>
</dbReference>
<dbReference type="InterPro" id="IPR046347">
    <property type="entry name" value="bZIP_sf"/>
</dbReference>
<evidence type="ECO:0000256" key="5">
    <source>
        <dbReference type="ARBA" id="ARBA00023242"/>
    </source>
</evidence>
<dbReference type="GO" id="GO:0000976">
    <property type="term" value="F:transcription cis-regulatory region binding"/>
    <property type="evidence" value="ECO:0007669"/>
    <property type="project" value="TreeGrafter"/>
</dbReference>
<organism evidence="8 9">
    <name type="scientific">Lithospermum erythrorhizon</name>
    <name type="common">Purple gromwell</name>
    <name type="synonym">Lithospermum officinale var. erythrorhizon</name>
    <dbReference type="NCBI Taxonomy" id="34254"/>
    <lineage>
        <taxon>Eukaryota</taxon>
        <taxon>Viridiplantae</taxon>
        <taxon>Streptophyta</taxon>
        <taxon>Embryophyta</taxon>
        <taxon>Tracheophyta</taxon>
        <taxon>Spermatophyta</taxon>
        <taxon>Magnoliopsida</taxon>
        <taxon>eudicotyledons</taxon>
        <taxon>Gunneridae</taxon>
        <taxon>Pentapetalae</taxon>
        <taxon>asterids</taxon>
        <taxon>lamiids</taxon>
        <taxon>Boraginales</taxon>
        <taxon>Boraginaceae</taxon>
        <taxon>Boraginoideae</taxon>
        <taxon>Lithospermeae</taxon>
        <taxon>Lithospermum</taxon>
    </lineage>
</organism>
<dbReference type="PROSITE" id="PS50217">
    <property type="entry name" value="BZIP"/>
    <property type="match status" value="1"/>
</dbReference>
<dbReference type="AlphaFoldDB" id="A0AAV3P9L0"/>
<dbReference type="Gene3D" id="1.20.5.170">
    <property type="match status" value="1"/>
</dbReference>
<comment type="caution">
    <text evidence="8">The sequence shown here is derived from an EMBL/GenBank/DDBJ whole genome shotgun (WGS) entry which is preliminary data.</text>
</comment>
<dbReference type="InterPro" id="IPR004827">
    <property type="entry name" value="bZIP"/>
</dbReference>
<dbReference type="CDD" id="cd14702">
    <property type="entry name" value="bZIP_plant_GBF1"/>
    <property type="match status" value="1"/>
</dbReference>
<protein>
    <submittedName>
        <fullName evidence="8">DNA-binding transcription factor</fullName>
    </submittedName>
</protein>
<dbReference type="GO" id="GO:0045893">
    <property type="term" value="P:positive regulation of DNA-templated transcription"/>
    <property type="evidence" value="ECO:0007669"/>
    <property type="project" value="TreeGrafter"/>
</dbReference>
<dbReference type="InterPro" id="IPR045314">
    <property type="entry name" value="bZIP_plant_GBF1"/>
</dbReference>
<evidence type="ECO:0000313" key="9">
    <source>
        <dbReference type="Proteomes" id="UP001454036"/>
    </source>
</evidence>
<dbReference type="PANTHER" id="PTHR45764:SF21">
    <property type="entry name" value="OS03G0770000 PROTEIN"/>
    <property type="match status" value="1"/>
</dbReference>
<dbReference type="SMART" id="SM00338">
    <property type="entry name" value="BRLZ"/>
    <property type="match status" value="1"/>
</dbReference>
<dbReference type="PANTHER" id="PTHR45764">
    <property type="entry name" value="BZIP TRANSCRIPTION FACTOR 44"/>
    <property type="match status" value="1"/>
</dbReference>
<dbReference type="PROSITE" id="PS00036">
    <property type="entry name" value="BZIP_BASIC"/>
    <property type="match status" value="1"/>
</dbReference>
<dbReference type="GO" id="GO:0046982">
    <property type="term" value="F:protein heterodimerization activity"/>
    <property type="evidence" value="ECO:0007669"/>
    <property type="project" value="UniProtKB-ARBA"/>
</dbReference>
<evidence type="ECO:0000256" key="6">
    <source>
        <dbReference type="SAM" id="MobiDB-lite"/>
    </source>
</evidence>
<gene>
    <name evidence="8" type="ORF">LIER_36716</name>
</gene>
<proteinExistence type="predicted"/>
<feature type="compositionally biased region" description="Basic and acidic residues" evidence="6">
    <location>
        <begin position="91"/>
        <end position="117"/>
    </location>
</feature>
<dbReference type="FunFam" id="1.20.5.170:FF:000020">
    <property type="entry name" value="BZIP transcription factor"/>
    <property type="match status" value="1"/>
</dbReference>
<evidence type="ECO:0000256" key="2">
    <source>
        <dbReference type="ARBA" id="ARBA00023015"/>
    </source>
</evidence>
<reference evidence="8 9" key="1">
    <citation type="submission" date="2024-01" db="EMBL/GenBank/DDBJ databases">
        <title>The complete chloroplast genome sequence of Lithospermum erythrorhizon: insights into the phylogenetic relationship among Boraginaceae species and the maternal lineages of purple gromwells.</title>
        <authorList>
            <person name="Okada T."/>
            <person name="Watanabe K."/>
        </authorList>
    </citation>
    <scope>NUCLEOTIDE SEQUENCE [LARGE SCALE GENOMIC DNA]</scope>
</reference>
<keyword evidence="4" id="KW-0804">Transcription</keyword>
<evidence type="ECO:0000256" key="3">
    <source>
        <dbReference type="ARBA" id="ARBA00023125"/>
    </source>
</evidence>
<feature type="domain" description="BZIP" evidence="7">
    <location>
        <begin position="102"/>
        <end position="165"/>
    </location>
</feature>
<evidence type="ECO:0000256" key="1">
    <source>
        <dbReference type="ARBA" id="ARBA00004123"/>
    </source>
</evidence>
<evidence type="ECO:0000313" key="8">
    <source>
        <dbReference type="EMBL" id="GAA0148402.1"/>
    </source>
</evidence>
<keyword evidence="2" id="KW-0805">Transcription regulation</keyword>
<feature type="compositionally biased region" description="Polar residues" evidence="6">
    <location>
        <begin position="56"/>
        <end position="90"/>
    </location>
</feature>
<keyword evidence="5" id="KW-0539">Nucleus</keyword>
<keyword evidence="9" id="KW-1185">Reference proteome</keyword>
<name>A0AAV3P9L0_LITER</name>